<accession>A0A6J7FWU9</accession>
<protein>
    <submittedName>
        <fullName evidence="1">Unannotated protein</fullName>
    </submittedName>
</protein>
<dbReference type="SUPFAM" id="SSF54593">
    <property type="entry name" value="Glyoxalase/Bleomycin resistance protein/Dihydroxybiphenyl dioxygenase"/>
    <property type="match status" value="1"/>
</dbReference>
<dbReference type="AlphaFoldDB" id="A0A6J7FWU9"/>
<proteinExistence type="predicted"/>
<name>A0A6J7FWU9_9ZZZZ</name>
<organism evidence="1">
    <name type="scientific">freshwater metagenome</name>
    <dbReference type="NCBI Taxonomy" id="449393"/>
    <lineage>
        <taxon>unclassified sequences</taxon>
        <taxon>metagenomes</taxon>
        <taxon>ecological metagenomes</taxon>
    </lineage>
</organism>
<dbReference type="InterPro" id="IPR029068">
    <property type="entry name" value="Glyas_Bleomycin-R_OHBP_Dase"/>
</dbReference>
<gene>
    <name evidence="1" type="ORF">UFOPK3516_00774</name>
</gene>
<sequence length="121" mass="12995">MSITKIDWVATKLTDQSLDSARSFGAALGLSVIVDTPTQLMMQAPDGGVVEFCSTDYDGPAHLFERHEMVFGFAVTDIVADGAKLIDAGFESVTDVTDGGPVMFQHFRGPGGRNYGLIQHK</sequence>
<evidence type="ECO:0000313" key="1">
    <source>
        <dbReference type="EMBL" id="CAB4897715.1"/>
    </source>
</evidence>
<dbReference type="Gene3D" id="3.10.180.10">
    <property type="entry name" value="2,3-Dihydroxybiphenyl 1,2-Dioxygenase, domain 1"/>
    <property type="match status" value="1"/>
</dbReference>
<dbReference type="EMBL" id="CAFBMB010000046">
    <property type="protein sequence ID" value="CAB4897715.1"/>
    <property type="molecule type" value="Genomic_DNA"/>
</dbReference>
<reference evidence="1" key="1">
    <citation type="submission" date="2020-05" db="EMBL/GenBank/DDBJ databases">
        <authorList>
            <person name="Chiriac C."/>
            <person name="Salcher M."/>
            <person name="Ghai R."/>
            <person name="Kavagutti S V."/>
        </authorList>
    </citation>
    <scope>NUCLEOTIDE SEQUENCE</scope>
</reference>